<dbReference type="AlphaFoldDB" id="A0A8X6RIQ7"/>
<dbReference type="Proteomes" id="UP000887159">
    <property type="component" value="Unassembled WGS sequence"/>
</dbReference>
<proteinExistence type="predicted"/>
<reference evidence="1" key="1">
    <citation type="submission" date="2020-08" db="EMBL/GenBank/DDBJ databases">
        <title>Multicomponent nature underlies the extraordinary mechanical properties of spider dragline silk.</title>
        <authorList>
            <person name="Kono N."/>
            <person name="Nakamura H."/>
            <person name="Mori M."/>
            <person name="Yoshida Y."/>
            <person name="Ohtoshi R."/>
            <person name="Malay A.D."/>
            <person name="Moran D.A.P."/>
            <person name="Tomita M."/>
            <person name="Numata K."/>
            <person name="Arakawa K."/>
        </authorList>
    </citation>
    <scope>NUCLEOTIDE SEQUENCE</scope>
</reference>
<evidence type="ECO:0000313" key="2">
    <source>
        <dbReference type="Proteomes" id="UP000887159"/>
    </source>
</evidence>
<accession>A0A8X6RIQ7</accession>
<comment type="caution">
    <text evidence="1">The sequence shown here is derived from an EMBL/GenBank/DDBJ whole genome shotgun (WGS) entry which is preliminary data.</text>
</comment>
<organism evidence="1 2">
    <name type="scientific">Trichonephila clavipes</name>
    <name type="common">Golden silk orbweaver</name>
    <name type="synonym">Nephila clavipes</name>
    <dbReference type="NCBI Taxonomy" id="2585209"/>
    <lineage>
        <taxon>Eukaryota</taxon>
        <taxon>Metazoa</taxon>
        <taxon>Ecdysozoa</taxon>
        <taxon>Arthropoda</taxon>
        <taxon>Chelicerata</taxon>
        <taxon>Arachnida</taxon>
        <taxon>Araneae</taxon>
        <taxon>Araneomorphae</taxon>
        <taxon>Entelegynae</taxon>
        <taxon>Araneoidea</taxon>
        <taxon>Nephilidae</taxon>
        <taxon>Trichonephila</taxon>
    </lineage>
</organism>
<keyword evidence="2" id="KW-1185">Reference proteome</keyword>
<sequence>MFSLEFIVSLHVWYELLTPVNTISKLWQSVQAHLCITLEHLCTFYSWIKEYRQIGFGKCLSDARKFIVKSSYDLLKDLKNKMEAKKKRMFDYEGGDKSIESAKSRYKTDFFDTMIDSVISMDSRFLSL</sequence>
<dbReference type="EMBL" id="BMAU01021173">
    <property type="protein sequence ID" value="GFX93319.1"/>
    <property type="molecule type" value="Genomic_DNA"/>
</dbReference>
<gene>
    <name evidence="1" type="primary">EVAR_98441_1</name>
    <name evidence="1" type="ORF">TNCV_151251</name>
</gene>
<name>A0A8X6RIQ7_TRICX</name>
<protein>
    <submittedName>
        <fullName evidence="1">DUF4371 domain-containing protein</fullName>
    </submittedName>
</protein>
<evidence type="ECO:0000313" key="1">
    <source>
        <dbReference type="EMBL" id="GFX93319.1"/>
    </source>
</evidence>